<organism evidence="1 2">
    <name type="scientific">Piloderma croceum (strain F 1598)</name>
    <dbReference type="NCBI Taxonomy" id="765440"/>
    <lineage>
        <taxon>Eukaryota</taxon>
        <taxon>Fungi</taxon>
        <taxon>Dikarya</taxon>
        <taxon>Basidiomycota</taxon>
        <taxon>Agaricomycotina</taxon>
        <taxon>Agaricomycetes</taxon>
        <taxon>Agaricomycetidae</taxon>
        <taxon>Atheliales</taxon>
        <taxon>Atheliaceae</taxon>
        <taxon>Piloderma</taxon>
    </lineage>
</organism>
<dbReference type="InParanoid" id="A0A0C3BJE5"/>
<name>A0A0C3BJE5_PILCF</name>
<dbReference type="STRING" id="765440.A0A0C3BJE5"/>
<gene>
    <name evidence="1" type="ORF">PILCRDRAFT_825266</name>
</gene>
<reference evidence="1 2" key="1">
    <citation type="submission" date="2014-04" db="EMBL/GenBank/DDBJ databases">
        <authorList>
            <consortium name="DOE Joint Genome Institute"/>
            <person name="Kuo A."/>
            <person name="Tarkka M."/>
            <person name="Buscot F."/>
            <person name="Kohler A."/>
            <person name="Nagy L.G."/>
            <person name="Floudas D."/>
            <person name="Copeland A."/>
            <person name="Barry K.W."/>
            <person name="Cichocki N."/>
            <person name="Veneault-Fourrey C."/>
            <person name="LaButti K."/>
            <person name="Lindquist E.A."/>
            <person name="Lipzen A."/>
            <person name="Lundell T."/>
            <person name="Morin E."/>
            <person name="Murat C."/>
            <person name="Sun H."/>
            <person name="Tunlid A."/>
            <person name="Henrissat B."/>
            <person name="Grigoriev I.V."/>
            <person name="Hibbett D.S."/>
            <person name="Martin F."/>
            <person name="Nordberg H.P."/>
            <person name="Cantor M.N."/>
            <person name="Hua S.X."/>
        </authorList>
    </citation>
    <scope>NUCLEOTIDE SEQUENCE [LARGE SCALE GENOMIC DNA]</scope>
    <source>
        <strain evidence="1 2">F 1598</strain>
    </source>
</reference>
<reference evidence="2" key="2">
    <citation type="submission" date="2015-01" db="EMBL/GenBank/DDBJ databases">
        <title>Evolutionary Origins and Diversification of the Mycorrhizal Mutualists.</title>
        <authorList>
            <consortium name="DOE Joint Genome Institute"/>
            <consortium name="Mycorrhizal Genomics Consortium"/>
            <person name="Kohler A."/>
            <person name="Kuo A."/>
            <person name="Nagy L.G."/>
            <person name="Floudas D."/>
            <person name="Copeland A."/>
            <person name="Barry K.W."/>
            <person name="Cichocki N."/>
            <person name="Veneault-Fourrey C."/>
            <person name="LaButti K."/>
            <person name="Lindquist E.A."/>
            <person name="Lipzen A."/>
            <person name="Lundell T."/>
            <person name="Morin E."/>
            <person name="Murat C."/>
            <person name="Riley R."/>
            <person name="Ohm R."/>
            <person name="Sun H."/>
            <person name="Tunlid A."/>
            <person name="Henrissat B."/>
            <person name="Grigoriev I.V."/>
            <person name="Hibbett D.S."/>
            <person name="Martin F."/>
        </authorList>
    </citation>
    <scope>NUCLEOTIDE SEQUENCE [LARGE SCALE GENOMIC DNA]</scope>
    <source>
        <strain evidence="2">F 1598</strain>
    </source>
</reference>
<evidence type="ECO:0000313" key="1">
    <source>
        <dbReference type="EMBL" id="KIM77492.1"/>
    </source>
</evidence>
<sequence length="102" mass="10982">TVVKPVLGCFAPHELEGNLHIRWCLTGPLAFLPIHAVGIYNADGTVPHSLADVAISSYTPSLSALLNSSGRQVSEKSSWELLVVSQENSPGVIVTFFHPREC</sequence>
<evidence type="ECO:0000313" key="2">
    <source>
        <dbReference type="Proteomes" id="UP000054166"/>
    </source>
</evidence>
<dbReference type="OrthoDB" id="2647308at2759"/>
<dbReference type="Proteomes" id="UP000054166">
    <property type="component" value="Unassembled WGS sequence"/>
</dbReference>
<feature type="non-terminal residue" evidence="1">
    <location>
        <position position="1"/>
    </location>
</feature>
<protein>
    <submittedName>
        <fullName evidence="1">Uncharacterized protein</fullName>
    </submittedName>
</protein>
<accession>A0A0C3BJE5</accession>
<dbReference type="AlphaFoldDB" id="A0A0C3BJE5"/>
<proteinExistence type="predicted"/>
<dbReference type="EMBL" id="KN833024">
    <property type="protein sequence ID" value="KIM77492.1"/>
    <property type="molecule type" value="Genomic_DNA"/>
</dbReference>
<dbReference type="HOGENOM" id="CLU_179714_0_0_1"/>
<keyword evidence="2" id="KW-1185">Reference proteome</keyword>